<evidence type="ECO:0000256" key="1">
    <source>
        <dbReference type="SAM" id="MobiDB-lite"/>
    </source>
</evidence>
<evidence type="ECO:0000313" key="2">
    <source>
        <dbReference type="EMBL" id="KAE8981546.1"/>
    </source>
</evidence>
<protein>
    <submittedName>
        <fullName evidence="2">Uncharacterized protein</fullName>
    </submittedName>
</protein>
<comment type="caution">
    <text evidence="2">The sequence shown here is derived from an EMBL/GenBank/DDBJ whole genome shotgun (WGS) entry which is preliminary data.</text>
</comment>
<feature type="region of interest" description="Disordered" evidence="1">
    <location>
        <begin position="20"/>
        <end position="75"/>
    </location>
</feature>
<gene>
    <name evidence="2" type="ORF">PR002_g23795</name>
</gene>
<dbReference type="Proteomes" id="UP000435112">
    <property type="component" value="Unassembled WGS sequence"/>
</dbReference>
<proteinExistence type="predicted"/>
<dbReference type="AlphaFoldDB" id="A0A6A3IER6"/>
<feature type="compositionally biased region" description="Low complexity" evidence="1">
    <location>
        <begin position="20"/>
        <end position="34"/>
    </location>
</feature>
<sequence>MCLVLHAISPAWKPASHIRTATTTSCSDSSNSSSIAGRGTARWSKCKPRLEGTRASHYRTATTTSSGSSSSSIAG</sequence>
<organism evidence="2 3">
    <name type="scientific">Phytophthora rubi</name>
    <dbReference type="NCBI Taxonomy" id="129364"/>
    <lineage>
        <taxon>Eukaryota</taxon>
        <taxon>Sar</taxon>
        <taxon>Stramenopiles</taxon>
        <taxon>Oomycota</taxon>
        <taxon>Peronosporomycetes</taxon>
        <taxon>Peronosporales</taxon>
        <taxon>Peronosporaceae</taxon>
        <taxon>Phytophthora</taxon>
    </lineage>
</organism>
<dbReference type="EMBL" id="QXFU01002785">
    <property type="protein sequence ID" value="KAE8981546.1"/>
    <property type="molecule type" value="Genomic_DNA"/>
</dbReference>
<name>A0A6A3IER6_9STRA</name>
<evidence type="ECO:0000313" key="3">
    <source>
        <dbReference type="Proteomes" id="UP000435112"/>
    </source>
</evidence>
<reference evidence="2 3" key="1">
    <citation type="submission" date="2018-09" db="EMBL/GenBank/DDBJ databases">
        <title>Genomic investigation of the strawberry pathogen Phytophthora fragariae indicates pathogenicity is determined by transcriptional variation in three key races.</title>
        <authorList>
            <person name="Adams T.M."/>
            <person name="Armitage A.D."/>
            <person name="Sobczyk M.K."/>
            <person name="Bates H.J."/>
            <person name="Dunwell J.M."/>
            <person name="Nellist C.F."/>
            <person name="Harrison R.J."/>
        </authorList>
    </citation>
    <scope>NUCLEOTIDE SEQUENCE [LARGE SCALE GENOMIC DNA]</scope>
    <source>
        <strain evidence="2 3">SCRP324</strain>
    </source>
</reference>
<accession>A0A6A3IER6</accession>
<feature type="compositionally biased region" description="Low complexity" evidence="1">
    <location>
        <begin position="60"/>
        <end position="75"/>
    </location>
</feature>